<dbReference type="CDD" id="cd00130">
    <property type="entry name" value="PAS"/>
    <property type="match status" value="1"/>
</dbReference>
<evidence type="ECO:0000256" key="2">
    <source>
        <dbReference type="ARBA" id="ARBA00022840"/>
    </source>
</evidence>
<organism evidence="6 7">
    <name type="scientific">Paenibacillus alginolyticus</name>
    <dbReference type="NCBI Taxonomy" id="59839"/>
    <lineage>
        <taxon>Bacteria</taxon>
        <taxon>Bacillati</taxon>
        <taxon>Bacillota</taxon>
        <taxon>Bacilli</taxon>
        <taxon>Bacillales</taxon>
        <taxon>Paenibacillaceae</taxon>
        <taxon>Paenibacillus</taxon>
    </lineage>
</organism>
<evidence type="ECO:0000256" key="3">
    <source>
        <dbReference type="ARBA" id="ARBA00023015"/>
    </source>
</evidence>
<keyword evidence="7" id="KW-1185">Reference proteome</keyword>
<reference evidence="6 7" key="1">
    <citation type="submission" date="2022-05" db="EMBL/GenBank/DDBJ databases">
        <title>Genome Sequencing of Bee-Associated Microbes.</title>
        <authorList>
            <person name="Dunlap C."/>
        </authorList>
    </citation>
    <scope>NUCLEOTIDE SEQUENCE [LARGE SCALE GENOMIC DNA]</scope>
    <source>
        <strain evidence="6 7">NRRL B-14421</strain>
    </source>
</reference>
<dbReference type="PANTHER" id="PTHR32071">
    <property type="entry name" value="TRANSCRIPTIONAL REGULATORY PROTEIN"/>
    <property type="match status" value="1"/>
</dbReference>
<dbReference type="Gene3D" id="3.30.450.20">
    <property type="entry name" value="PAS domain"/>
    <property type="match status" value="1"/>
</dbReference>
<evidence type="ECO:0000313" key="7">
    <source>
        <dbReference type="Proteomes" id="UP001527099"/>
    </source>
</evidence>
<dbReference type="Gene3D" id="1.10.8.60">
    <property type="match status" value="1"/>
</dbReference>
<dbReference type="PANTHER" id="PTHR32071:SF57">
    <property type="entry name" value="C4-DICARBOXYLATE TRANSPORT TRANSCRIPTIONAL REGULATORY PROTEIN DCTD"/>
    <property type="match status" value="1"/>
</dbReference>
<evidence type="ECO:0000259" key="5">
    <source>
        <dbReference type="PROSITE" id="PS50045"/>
    </source>
</evidence>
<dbReference type="InterPro" id="IPR046342">
    <property type="entry name" value="CBS_dom_sf"/>
</dbReference>
<dbReference type="InterPro" id="IPR013767">
    <property type="entry name" value="PAS_fold"/>
</dbReference>
<dbReference type="Pfam" id="PF25601">
    <property type="entry name" value="AAA_lid_14"/>
    <property type="match status" value="1"/>
</dbReference>
<dbReference type="CDD" id="cd00009">
    <property type="entry name" value="AAA"/>
    <property type="match status" value="1"/>
</dbReference>
<dbReference type="InterPro" id="IPR009057">
    <property type="entry name" value="Homeodomain-like_sf"/>
</dbReference>
<dbReference type="SMART" id="SM00382">
    <property type="entry name" value="AAA"/>
    <property type="match status" value="1"/>
</dbReference>
<dbReference type="InterPro" id="IPR003593">
    <property type="entry name" value="AAA+_ATPase"/>
</dbReference>
<dbReference type="InterPro" id="IPR025662">
    <property type="entry name" value="Sigma_54_int_dom_ATP-bd_1"/>
</dbReference>
<name>A0ABT4GDA5_9BACL</name>
<dbReference type="Gene3D" id="1.10.10.60">
    <property type="entry name" value="Homeodomain-like"/>
    <property type="match status" value="1"/>
</dbReference>
<dbReference type="Pfam" id="PF00989">
    <property type="entry name" value="PAS"/>
    <property type="match status" value="1"/>
</dbReference>
<comment type="caution">
    <text evidence="6">The sequence shown here is derived from an EMBL/GenBank/DDBJ whole genome shotgun (WGS) entry which is preliminary data.</text>
</comment>
<dbReference type="RefSeq" id="WP_268615860.1">
    <property type="nucleotide sequence ID" value="NZ_JAMDMX010000045.1"/>
</dbReference>
<dbReference type="Pfam" id="PF02954">
    <property type="entry name" value="HTH_8"/>
    <property type="match status" value="1"/>
</dbReference>
<dbReference type="InterPro" id="IPR000014">
    <property type="entry name" value="PAS"/>
</dbReference>
<keyword evidence="2" id="KW-0067">ATP-binding</keyword>
<keyword evidence="1" id="KW-0547">Nucleotide-binding</keyword>
<dbReference type="PROSITE" id="PS00688">
    <property type="entry name" value="SIGMA54_INTERACT_3"/>
    <property type="match status" value="1"/>
</dbReference>
<dbReference type="SMART" id="SM00091">
    <property type="entry name" value="PAS"/>
    <property type="match status" value="1"/>
</dbReference>
<dbReference type="SUPFAM" id="SSF55785">
    <property type="entry name" value="PYP-like sensor domain (PAS domain)"/>
    <property type="match status" value="1"/>
</dbReference>
<keyword evidence="4" id="KW-0804">Transcription</keyword>
<evidence type="ECO:0000313" key="6">
    <source>
        <dbReference type="EMBL" id="MCY9694163.1"/>
    </source>
</evidence>
<dbReference type="InterPro" id="IPR058031">
    <property type="entry name" value="AAA_lid_NorR"/>
</dbReference>
<dbReference type="InterPro" id="IPR002078">
    <property type="entry name" value="Sigma_54_int"/>
</dbReference>
<sequence length="585" mass="65828">MKHKAPILDDLIRNNYCFIEKDGDVEARFAQYTSSLQPNQKTVLFYKDGLQLYYYVGERPVNGLSLMNVPWQTAVSISQKTPIDAVIPLFHETDYILVQNADNQPIGYVTAADMLTAFHQAHQILEAYFESMIATMDASISMIDDQERTVVWTKGAERIFSIKAEDILNQSMADYFPADMLQILKTHKTGDSVFRKLHQPRPDLYVLINSNPIRLNGQIIGSVVAETDITSEVRLNQELFNANSKVHQLQQQMAQFQPSTNPFSSIKGTSSAIKRTIDMCKKVGTTKATVLILGETGVGKELFAKAIHDVREKSDAPFIAINCGAISPSLFESELFGYEKGAFSGADSNGKKGKIQLATGGTLFLDEIGEMPLDMQVKLLRVLQERTYYAVGGTKQLKADFRIIAATNRDLNAQVKNGSFREDLYYRLNVVTIDIPALRERKEDIIELTHCFLNEFSISYNRLIQHIPQEVLLDLFHYSWPGNIRELRNTIERLVVFAADGSVKRDDLPLSIYASTTSKHKDGPPLQEEIPNVIQTLQVELEVHEKQIIIKALELEKGNKLAAAKRLGLSRATLYNKMNKLGFAE</sequence>
<feature type="domain" description="Sigma-54 factor interaction" evidence="5">
    <location>
        <begin position="266"/>
        <end position="496"/>
    </location>
</feature>
<dbReference type="NCBIfam" id="TIGR00229">
    <property type="entry name" value="sensory_box"/>
    <property type="match status" value="1"/>
</dbReference>
<dbReference type="PROSITE" id="PS50045">
    <property type="entry name" value="SIGMA54_INTERACT_4"/>
    <property type="match status" value="1"/>
</dbReference>
<keyword evidence="3" id="KW-0805">Transcription regulation</keyword>
<dbReference type="Pfam" id="PF00158">
    <property type="entry name" value="Sigma54_activat"/>
    <property type="match status" value="1"/>
</dbReference>
<dbReference type="PRINTS" id="PR01590">
    <property type="entry name" value="HTHFIS"/>
</dbReference>
<dbReference type="SUPFAM" id="SSF46689">
    <property type="entry name" value="Homeodomain-like"/>
    <property type="match status" value="1"/>
</dbReference>
<dbReference type="InterPro" id="IPR035965">
    <property type="entry name" value="PAS-like_dom_sf"/>
</dbReference>
<accession>A0ABT4GDA5</accession>
<protein>
    <submittedName>
        <fullName evidence="6">Sigma 54-interacting transcriptional regulator</fullName>
    </submittedName>
</protein>
<proteinExistence type="predicted"/>
<dbReference type="SUPFAM" id="SSF52540">
    <property type="entry name" value="P-loop containing nucleoside triphosphate hydrolases"/>
    <property type="match status" value="1"/>
</dbReference>
<evidence type="ECO:0000256" key="4">
    <source>
        <dbReference type="ARBA" id="ARBA00023163"/>
    </source>
</evidence>
<dbReference type="Proteomes" id="UP001527099">
    <property type="component" value="Unassembled WGS sequence"/>
</dbReference>
<evidence type="ECO:0000256" key="1">
    <source>
        <dbReference type="ARBA" id="ARBA00022741"/>
    </source>
</evidence>
<dbReference type="SUPFAM" id="SSF54631">
    <property type="entry name" value="CBS-domain pair"/>
    <property type="match status" value="1"/>
</dbReference>
<dbReference type="EMBL" id="JAMDMX010000045">
    <property type="protein sequence ID" value="MCY9694163.1"/>
    <property type="molecule type" value="Genomic_DNA"/>
</dbReference>
<dbReference type="Gene3D" id="3.40.50.300">
    <property type="entry name" value="P-loop containing nucleotide triphosphate hydrolases"/>
    <property type="match status" value="1"/>
</dbReference>
<dbReference type="PROSITE" id="PS00675">
    <property type="entry name" value="SIGMA54_INTERACT_1"/>
    <property type="match status" value="1"/>
</dbReference>
<gene>
    <name evidence="6" type="ORF">M5X19_14800</name>
</gene>
<dbReference type="InterPro" id="IPR025944">
    <property type="entry name" value="Sigma_54_int_dom_CS"/>
</dbReference>
<dbReference type="InterPro" id="IPR002197">
    <property type="entry name" value="HTH_Fis"/>
</dbReference>
<dbReference type="InterPro" id="IPR027417">
    <property type="entry name" value="P-loop_NTPase"/>
</dbReference>